<dbReference type="Proteomes" id="UP000229884">
    <property type="component" value="Unassembled WGS sequence"/>
</dbReference>
<sequence length="125" mass="14425">MEKQIFVNEKAKAHLRKVFNCTGVMVWKALKFKSDSDLARKIRFTALQQLNGIANWTPEEVETTHEETERTMTQHFSARVKLVYDRTDGSAHILVDGKEERVEQPSDIPGFMELQNEVEMIAMSL</sequence>
<dbReference type="AlphaFoldDB" id="A0A2M8TUC9"/>
<dbReference type="EMBL" id="PENG01000001">
    <property type="protein sequence ID" value="PJI27556.1"/>
    <property type="molecule type" value="Genomic_DNA"/>
</dbReference>
<proteinExistence type="predicted"/>
<evidence type="ECO:0000313" key="2">
    <source>
        <dbReference type="Proteomes" id="UP000229884"/>
    </source>
</evidence>
<protein>
    <submittedName>
        <fullName evidence="1">Uncharacterized protein</fullName>
    </submittedName>
</protein>
<reference evidence="1 2" key="1">
    <citation type="submission" date="2017-11" db="EMBL/GenBank/DDBJ databases">
        <title>Genome sequencing of Prevotella intermedia KCOM 2832.</title>
        <authorList>
            <person name="Kook J.-K."/>
            <person name="Park S.-N."/>
            <person name="Lim Y.K."/>
        </authorList>
    </citation>
    <scope>NUCLEOTIDE SEQUENCE [LARGE SCALE GENOMIC DNA]</scope>
    <source>
        <strain evidence="1 2">KCOM 2832</strain>
    </source>
</reference>
<evidence type="ECO:0000313" key="1">
    <source>
        <dbReference type="EMBL" id="PJI27556.1"/>
    </source>
</evidence>
<accession>A0A2M8TUC9</accession>
<dbReference type="RefSeq" id="WP_100370547.1">
    <property type="nucleotide sequence ID" value="NZ_PENG01000001.1"/>
</dbReference>
<gene>
    <name evidence="1" type="ORF">CTM58_05275</name>
</gene>
<comment type="caution">
    <text evidence="1">The sequence shown here is derived from an EMBL/GenBank/DDBJ whole genome shotgun (WGS) entry which is preliminary data.</text>
</comment>
<name>A0A2M8TUC9_PREIN</name>
<organism evidence="1 2">
    <name type="scientific">Prevotella intermedia</name>
    <dbReference type="NCBI Taxonomy" id="28131"/>
    <lineage>
        <taxon>Bacteria</taxon>
        <taxon>Pseudomonadati</taxon>
        <taxon>Bacteroidota</taxon>
        <taxon>Bacteroidia</taxon>
        <taxon>Bacteroidales</taxon>
        <taxon>Prevotellaceae</taxon>
        <taxon>Prevotella</taxon>
    </lineage>
</organism>